<name>M2T7N8_COCH5</name>
<sequence length="665" mass="76002">MSQPSCKVFRRIPEDFFSAKYDNDPSRSIPLTTIALSRNCASSGCPFCTILMASADPSYLPEEFLYTQDMNLRRARKDPTQSFELCIGYDNFSCTLFYHVPPEWRIPPAELNKPWDELTLMRTWLSNCATKHPKCKQIASQGSPKRVLDVRAFANSNDIRLVDWQSVPTTAKYVTLSHCWGPVNQRPICTSKATLSDRMLRIQFKDLSMTFQDAVKICRDLDQQYLWIDSLCIIQDDREDWSQQAGAMASIYGGSFVTLAALSSADSTQGCRTRSRNAGMPKLSRYQDFSFGSQRVRILEHSPAYWNEEYEGCGSNPLRTRAWTLQERDLSLRCINFAQGQLLWQCRTMKGSSELPWHEMIHEHDDFVPLPLVLNQEEDFASGRPASQRDHWFKLVEDYSSRNLTKETDKLPALEGLASKFLAEQNPGKCIFGIWSNHLPSALLWRTFPPYNNNRDQPVSQFTAFLPRRPQVYRAPSWSWASIDGEISYECQRIGLCDDTCRDCDSSYGNFEITDLHDKSTAAFGTVDTPSDAPLQMRGNITELQIDMQPIDGCFFEGIRRLISADGTTVGTFYPDIVDDFRFMRSVYVLSIRSEPYHSFVDIPYSLFGENCHLDDPVSWNEQNLRMGLALLRAGPGEIYRRVGLVRWLKEEVFDGTLAVELSVV</sequence>
<organism evidence="2 3">
    <name type="scientific">Cochliobolus heterostrophus (strain C5 / ATCC 48332 / race O)</name>
    <name type="common">Southern corn leaf blight fungus</name>
    <name type="synonym">Bipolaris maydis</name>
    <dbReference type="NCBI Taxonomy" id="701091"/>
    <lineage>
        <taxon>Eukaryota</taxon>
        <taxon>Fungi</taxon>
        <taxon>Dikarya</taxon>
        <taxon>Ascomycota</taxon>
        <taxon>Pezizomycotina</taxon>
        <taxon>Dothideomycetes</taxon>
        <taxon>Pleosporomycetidae</taxon>
        <taxon>Pleosporales</taxon>
        <taxon>Pleosporineae</taxon>
        <taxon>Pleosporaceae</taxon>
        <taxon>Bipolaris</taxon>
    </lineage>
</organism>
<dbReference type="OMA" id="SELPWHE"/>
<dbReference type="HOGENOM" id="CLU_002639_5_4_1"/>
<proteinExistence type="predicted"/>
<dbReference type="Pfam" id="PF06985">
    <property type="entry name" value="HET"/>
    <property type="match status" value="1"/>
</dbReference>
<reference evidence="3" key="2">
    <citation type="journal article" date="2013" name="PLoS Genet.">
        <title>Comparative genome structure, secondary metabolite, and effector coding capacity across Cochliobolus pathogens.</title>
        <authorList>
            <person name="Condon B.J."/>
            <person name="Leng Y."/>
            <person name="Wu D."/>
            <person name="Bushley K.E."/>
            <person name="Ohm R.A."/>
            <person name="Otillar R."/>
            <person name="Martin J."/>
            <person name="Schackwitz W."/>
            <person name="Grimwood J."/>
            <person name="MohdZainudin N."/>
            <person name="Xue C."/>
            <person name="Wang R."/>
            <person name="Manning V.A."/>
            <person name="Dhillon B."/>
            <person name="Tu Z.J."/>
            <person name="Steffenson B.J."/>
            <person name="Salamov A."/>
            <person name="Sun H."/>
            <person name="Lowry S."/>
            <person name="LaButti K."/>
            <person name="Han J."/>
            <person name="Copeland A."/>
            <person name="Lindquist E."/>
            <person name="Barry K."/>
            <person name="Schmutz J."/>
            <person name="Baker S.E."/>
            <person name="Ciuffetti L.M."/>
            <person name="Grigoriev I.V."/>
            <person name="Zhong S."/>
            <person name="Turgeon B.G."/>
        </authorList>
    </citation>
    <scope>NUCLEOTIDE SEQUENCE [LARGE SCALE GENOMIC DNA]</scope>
    <source>
        <strain evidence="3">C5 / ATCC 48332 / race O</strain>
    </source>
</reference>
<evidence type="ECO:0000259" key="1">
    <source>
        <dbReference type="Pfam" id="PF06985"/>
    </source>
</evidence>
<evidence type="ECO:0000313" key="3">
    <source>
        <dbReference type="Proteomes" id="UP000016936"/>
    </source>
</evidence>
<dbReference type="eggNOG" id="ENOG502SN86">
    <property type="taxonomic scope" value="Eukaryota"/>
</dbReference>
<dbReference type="PANTHER" id="PTHR33112:SF16">
    <property type="entry name" value="HETEROKARYON INCOMPATIBILITY DOMAIN-CONTAINING PROTEIN"/>
    <property type="match status" value="1"/>
</dbReference>
<dbReference type="Proteomes" id="UP000016936">
    <property type="component" value="Unassembled WGS sequence"/>
</dbReference>
<protein>
    <recommendedName>
        <fullName evidence="1">Heterokaryon incompatibility domain-containing protein</fullName>
    </recommendedName>
</protein>
<reference evidence="2 3" key="1">
    <citation type="journal article" date="2012" name="PLoS Pathog.">
        <title>Diverse lifestyles and strategies of plant pathogenesis encoded in the genomes of eighteen Dothideomycetes fungi.</title>
        <authorList>
            <person name="Ohm R.A."/>
            <person name="Feau N."/>
            <person name="Henrissat B."/>
            <person name="Schoch C.L."/>
            <person name="Horwitz B.A."/>
            <person name="Barry K.W."/>
            <person name="Condon B.J."/>
            <person name="Copeland A.C."/>
            <person name="Dhillon B."/>
            <person name="Glaser F."/>
            <person name="Hesse C.N."/>
            <person name="Kosti I."/>
            <person name="LaButti K."/>
            <person name="Lindquist E.A."/>
            <person name="Lucas S."/>
            <person name="Salamov A.A."/>
            <person name="Bradshaw R.E."/>
            <person name="Ciuffetti L."/>
            <person name="Hamelin R.C."/>
            <person name="Kema G.H.J."/>
            <person name="Lawrence C."/>
            <person name="Scott J.A."/>
            <person name="Spatafora J.W."/>
            <person name="Turgeon B.G."/>
            <person name="de Wit P.J.G.M."/>
            <person name="Zhong S."/>
            <person name="Goodwin S.B."/>
            <person name="Grigoriev I.V."/>
        </authorList>
    </citation>
    <scope>NUCLEOTIDE SEQUENCE [LARGE SCALE GENOMIC DNA]</scope>
    <source>
        <strain evidence="3">C5 / ATCC 48332 / race O</strain>
    </source>
</reference>
<keyword evidence="3" id="KW-1185">Reference proteome</keyword>
<dbReference type="PANTHER" id="PTHR33112">
    <property type="entry name" value="DOMAIN PROTEIN, PUTATIVE-RELATED"/>
    <property type="match status" value="1"/>
</dbReference>
<dbReference type="InterPro" id="IPR010730">
    <property type="entry name" value="HET"/>
</dbReference>
<feature type="domain" description="Heterokaryon incompatibility" evidence="1">
    <location>
        <begin position="173"/>
        <end position="327"/>
    </location>
</feature>
<accession>M2T7N8</accession>
<dbReference type="AlphaFoldDB" id="M2T7N8"/>
<dbReference type="OrthoDB" id="3486565at2759"/>
<evidence type="ECO:0000313" key="2">
    <source>
        <dbReference type="EMBL" id="EMD93600.1"/>
    </source>
</evidence>
<dbReference type="EMBL" id="KB445573">
    <property type="protein sequence ID" value="EMD93600.1"/>
    <property type="molecule type" value="Genomic_DNA"/>
</dbReference>
<gene>
    <name evidence="2" type="ORF">COCHEDRAFT_1132124</name>
</gene>